<protein>
    <submittedName>
        <fullName evidence="1">Uncharacterized protein</fullName>
    </submittedName>
</protein>
<evidence type="ECO:0000313" key="2">
    <source>
        <dbReference type="Proteomes" id="UP000319716"/>
    </source>
</evidence>
<sequence length="109" mass="12694">MALFLRASEQSGVRKLSQFINFLEENEHSDWVEQRYFYQFWLILHQRSPIRNGEIEDDDGAKAVLDEALALLGNRVLHVREGRGIIQTAKRFSIQELLIHVEEGNNELS</sequence>
<proteinExistence type="predicted"/>
<dbReference type="Proteomes" id="UP000319716">
    <property type="component" value="Unassembled WGS sequence"/>
</dbReference>
<dbReference type="RefSeq" id="WP_307724632.1">
    <property type="nucleotide sequence ID" value="NZ_BEXB01000011.1"/>
</dbReference>
<dbReference type="EMBL" id="BEXB01000011">
    <property type="protein sequence ID" value="GAY76187.1"/>
    <property type="molecule type" value="Genomic_DNA"/>
</dbReference>
<gene>
    <name evidence="1" type="ORF">NBRC111894_1741</name>
</gene>
<name>A0A4Y1ZAV5_9BACL</name>
<accession>A0A4Y1ZAV5</accession>
<organism evidence="1 2">
    <name type="scientific">Sporolactobacillus inulinus</name>
    <dbReference type="NCBI Taxonomy" id="2078"/>
    <lineage>
        <taxon>Bacteria</taxon>
        <taxon>Bacillati</taxon>
        <taxon>Bacillota</taxon>
        <taxon>Bacilli</taxon>
        <taxon>Bacillales</taxon>
        <taxon>Sporolactobacillaceae</taxon>
        <taxon>Sporolactobacillus</taxon>
    </lineage>
</organism>
<dbReference type="AlphaFoldDB" id="A0A4Y1ZAV5"/>
<evidence type="ECO:0000313" key="1">
    <source>
        <dbReference type="EMBL" id="GAY76187.1"/>
    </source>
</evidence>
<reference evidence="1 2" key="1">
    <citation type="submission" date="2017-11" db="EMBL/GenBank/DDBJ databases">
        <title>Draft Genome Sequence of Sporolactobacillus inulinus NBRC 111894 Isolated from Koso, a Japanese Sugar-Vegetable Fermented Beverage.</title>
        <authorList>
            <person name="Chiou T.Y."/>
            <person name="Oshima K."/>
            <person name="Suda W."/>
            <person name="Hattori M."/>
            <person name="Takahashi T."/>
        </authorList>
    </citation>
    <scope>NUCLEOTIDE SEQUENCE [LARGE SCALE GENOMIC DNA]</scope>
    <source>
        <strain evidence="1 2">NBRC111894</strain>
    </source>
</reference>
<comment type="caution">
    <text evidence="1">The sequence shown here is derived from an EMBL/GenBank/DDBJ whole genome shotgun (WGS) entry which is preliminary data.</text>
</comment>